<gene>
    <name evidence="10" type="ORF">CTI12_AA111710</name>
</gene>
<evidence type="ECO:0000256" key="3">
    <source>
        <dbReference type="ARBA" id="ARBA00023015"/>
    </source>
</evidence>
<dbReference type="GO" id="GO:0005634">
    <property type="term" value="C:nucleus"/>
    <property type="evidence" value="ECO:0007669"/>
    <property type="project" value="UniProtKB-SubCell"/>
</dbReference>
<keyword evidence="2" id="KW-0677">Repeat</keyword>
<evidence type="ECO:0000256" key="2">
    <source>
        <dbReference type="ARBA" id="ARBA00022737"/>
    </source>
</evidence>
<evidence type="ECO:0000313" key="11">
    <source>
        <dbReference type="Proteomes" id="UP000245207"/>
    </source>
</evidence>
<evidence type="ECO:0000256" key="4">
    <source>
        <dbReference type="ARBA" id="ARBA00023125"/>
    </source>
</evidence>
<evidence type="ECO:0000259" key="9">
    <source>
        <dbReference type="PROSITE" id="PS51294"/>
    </source>
</evidence>
<keyword evidence="11" id="KW-1185">Reference proteome</keyword>
<evidence type="ECO:0000259" key="8">
    <source>
        <dbReference type="PROSITE" id="PS50090"/>
    </source>
</evidence>
<dbReference type="PROSITE" id="PS50090">
    <property type="entry name" value="MYB_LIKE"/>
    <property type="match status" value="2"/>
</dbReference>
<keyword evidence="10" id="KW-0371">Homeobox</keyword>
<dbReference type="AlphaFoldDB" id="A0A2U1PUB5"/>
<evidence type="ECO:0000256" key="7">
    <source>
        <dbReference type="SAM" id="MobiDB-lite"/>
    </source>
</evidence>
<comment type="caution">
    <text evidence="10">The sequence shown here is derived from an EMBL/GenBank/DDBJ whole genome shotgun (WGS) entry which is preliminary data.</text>
</comment>
<feature type="domain" description="Myb-like" evidence="8">
    <location>
        <begin position="26"/>
        <end position="78"/>
    </location>
</feature>
<feature type="region of interest" description="Disordered" evidence="7">
    <location>
        <begin position="163"/>
        <end position="189"/>
    </location>
</feature>
<accession>A0A2U1PUB5</accession>
<dbReference type="InterPro" id="IPR009057">
    <property type="entry name" value="Homeodomain-like_sf"/>
</dbReference>
<feature type="compositionally biased region" description="Basic residues" evidence="7">
    <location>
        <begin position="11"/>
        <end position="22"/>
    </location>
</feature>
<evidence type="ECO:0000313" key="10">
    <source>
        <dbReference type="EMBL" id="PWA89358.1"/>
    </source>
</evidence>
<dbReference type="SUPFAM" id="SSF46689">
    <property type="entry name" value="Homeodomain-like"/>
    <property type="match status" value="1"/>
</dbReference>
<protein>
    <submittedName>
        <fullName evidence="10">Homeodomain-like protein</fullName>
    </submittedName>
</protein>
<dbReference type="CDD" id="cd00167">
    <property type="entry name" value="SANT"/>
    <property type="match status" value="2"/>
</dbReference>
<feature type="compositionally biased region" description="Low complexity" evidence="7">
    <location>
        <begin position="163"/>
        <end position="184"/>
    </location>
</feature>
<evidence type="ECO:0000256" key="5">
    <source>
        <dbReference type="ARBA" id="ARBA00023163"/>
    </source>
</evidence>
<evidence type="ECO:0000256" key="1">
    <source>
        <dbReference type="ARBA" id="ARBA00004123"/>
    </source>
</evidence>
<dbReference type="SMART" id="SM00717">
    <property type="entry name" value="SANT"/>
    <property type="match status" value="2"/>
</dbReference>
<feature type="domain" description="HTH myb-type" evidence="9">
    <location>
        <begin position="26"/>
        <end position="78"/>
    </location>
</feature>
<reference evidence="10 11" key="1">
    <citation type="journal article" date="2018" name="Mol. Plant">
        <title>The genome of Artemisia annua provides insight into the evolution of Asteraceae family and artemisinin biosynthesis.</title>
        <authorList>
            <person name="Shen Q."/>
            <person name="Zhang L."/>
            <person name="Liao Z."/>
            <person name="Wang S."/>
            <person name="Yan T."/>
            <person name="Shi P."/>
            <person name="Liu M."/>
            <person name="Fu X."/>
            <person name="Pan Q."/>
            <person name="Wang Y."/>
            <person name="Lv Z."/>
            <person name="Lu X."/>
            <person name="Zhang F."/>
            <person name="Jiang W."/>
            <person name="Ma Y."/>
            <person name="Chen M."/>
            <person name="Hao X."/>
            <person name="Li L."/>
            <person name="Tang Y."/>
            <person name="Lv G."/>
            <person name="Zhou Y."/>
            <person name="Sun X."/>
            <person name="Brodelius P.E."/>
            <person name="Rose J.K.C."/>
            <person name="Tang K."/>
        </authorList>
    </citation>
    <scope>NUCLEOTIDE SEQUENCE [LARGE SCALE GENOMIC DNA]</scope>
    <source>
        <strain evidence="11">cv. Huhao1</strain>
        <tissue evidence="10">Leaf</tissue>
    </source>
</reference>
<dbReference type="PROSITE" id="PS51294">
    <property type="entry name" value="HTH_MYB"/>
    <property type="match status" value="2"/>
</dbReference>
<sequence length="540" mass="61160">MVLENGVISKSGRRKGGGGRRKARVINGLNKGMWAPEEDAILIKYVEENGERFWNDIRRRHGLMRCGKSCRRRWMNNLRSSLKKKGFTLEEENKILRLHAQYGNRWSLLASHFPGHTDNEIKNYWNVRHKKLTRTGSPIYPPEIQKEIDLRTIHLHQEKHIENQVQISPSSSSSQNQTNHDSSSITPLPSFKLAEKYNDKSKLATSSSSSHQAHTTISFSSPSSLYENPVYSLYHRMKYPLLYASLNHPSKMPLGDSNGKAIMAPPPPSIIIPSYNSPYITPIDQTPITLFEKIPFPKMDDAFFSENFESLEIPSIHSSFPTIAPMSDHIIVPPNGDDNQSMDPEFFLERNSGMLGDILRQSRTLFSSKENHQFKDDQYEGRIVHDDDTIAIMHNTFNNVYVQTNFAPIGVDKTPMESNSLQYSTDMGVDSQDRVFEDFNMMESDLPGCWSELQQTAPIEPANVLNGTMAAATNNLHNAIIPAEIDHDWGAEVLLSPTETIPADTDYDWARVQDVIGSPIAITPLEDDHDWAIGFFPSFI</sequence>
<dbReference type="Gene3D" id="1.10.10.60">
    <property type="entry name" value="Homeodomain-like"/>
    <property type="match status" value="2"/>
</dbReference>
<dbReference type="Pfam" id="PF00249">
    <property type="entry name" value="Myb_DNA-binding"/>
    <property type="match status" value="2"/>
</dbReference>
<feature type="domain" description="HTH myb-type" evidence="9">
    <location>
        <begin position="79"/>
        <end position="133"/>
    </location>
</feature>
<dbReference type="PANTHER" id="PTHR47995">
    <property type="entry name" value="TRANSCRIPTION FACTOR MYB33-RELATED"/>
    <property type="match status" value="1"/>
</dbReference>
<organism evidence="10 11">
    <name type="scientific">Artemisia annua</name>
    <name type="common">Sweet wormwood</name>
    <dbReference type="NCBI Taxonomy" id="35608"/>
    <lineage>
        <taxon>Eukaryota</taxon>
        <taxon>Viridiplantae</taxon>
        <taxon>Streptophyta</taxon>
        <taxon>Embryophyta</taxon>
        <taxon>Tracheophyta</taxon>
        <taxon>Spermatophyta</taxon>
        <taxon>Magnoliopsida</taxon>
        <taxon>eudicotyledons</taxon>
        <taxon>Gunneridae</taxon>
        <taxon>Pentapetalae</taxon>
        <taxon>asterids</taxon>
        <taxon>campanulids</taxon>
        <taxon>Asterales</taxon>
        <taxon>Asteraceae</taxon>
        <taxon>Asteroideae</taxon>
        <taxon>Anthemideae</taxon>
        <taxon>Artemisiinae</taxon>
        <taxon>Artemisia</taxon>
    </lineage>
</organism>
<dbReference type="InterPro" id="IPR017930">
    <property type="entry name" value="Myb_dom"/>
</dbReference>
<proteinExistence type="predicted"/>
<keyword evidence="5" id="KW-0804">Transcription</keyword>
<dbReference type="STRING" id="35608.A0A2U1PUB5"/>
<keyword evidence="3" id="KW-0805">Transcription regulation</keyword>
<dbReference type="PANTHER" id="PTHR47995:SF18">
    <property type="entry name" value="TRANSCRIPTION FACTOR MYB65"/>
    <property type="match status" value="1"/>
</dbReference>
<dbReference type="OrthoDB" id="2143914at2759"/>
<keyword evidence="4 10" id="KW-0238">DNA-binding</keyword>
<dbReference type="Proteomes" id="UP000245207">
    <property type="component" value="Unassembled WGS sequence"/>
</dbReference>
<name>A0A2U1PUB5_ARTAN</name>
<dbReference type="InterPro" id="IPR001005">
    <property type="entry name" value="SANT/Myb"/>
</dbReference>
<dbReference type="GO" id="GO:0003677">
    <property type="term" value="F:DNA binding"/>
    <property type="evidence" value="ECO:0007669"/>
    <property type="project" value="UniProtKB-KW"/>
</dbReference>
<dbReference type="EMBL" id="PKPP01000727">
    <property type="protein sequence ID" value="PWA89358.1"/>
    <property type="molecule type" value="Genomic_DNA"/>
</dbReference>
<evidence type="ECO:0000256" key="6">
    <source>
        <dbReference type="ARBA" id="ARBA00023242"/>
    </source>
</evidence>
<comment type="subcellular location">
    <subcellularLocation>
        <location evidence="1">Nucleus</location>
    </subcellularLocation>
</comment>
<keyword evidence="6" id="KW-0539">Nucleus</keyword>
<feature type="region of interest" description="Disordered" evidence="7">
    <location>
        <begin position="1"/>
        <end position="22"/>
    </location>
</feature>
<feature type="domain" description="Myb-like" evidence="8">
    <location>
        <begin position="79"/>
        <end position="126"/>
    </location>
</feature>